<proteinExistence type="predicted"/>
<evidence type="ECO:0000313" key="2">
    <source>
        <dbReference type="Proteomes" id="UP000275846"/>
    </source>
</evidence>
<reference evidence="1 2" key="2">
    <citation type="submission" date="2018-11" db="EMBL/GenBank/DDBJ databases">
        <authorList>
            <consortium name="Pathogen Informatics"/>
        </authorList>
    </citation>
    <scope>NUCLEOTIDE SEQUENCE [LARGE SCALE GENOMIC DNA]</scope>
    <source>
        <strain evidence="1 2">NST_G2</strain>
    </source>
</reference>
<evidence type="ECO:0000313" key="1">
    <source>
        <dbReference type="EMBL" id="VDM05746.1"/>
    </source>
</evidence>
<dbReference type="Proteomes" id="UP000275846">
    <property type="component" value="Unassembled WGS sequence"/>
</dbReference>
<dbReference type="AlphaFoldDB" id="A0A183TSB2"/>
<protein>
    <submittedName>
        <fullName evidence="3">FAA_hydrolase domain-containing protein</fullName>
    </submittedName>
</protein>
<organism evidence="3">
    <name type="scientific">Schistocephalus solidus</name>
    <name type="common">Tapeworm</name>
    <dbReference type="NCBI Taxonomy" id="70667"/>
    <lineage>
        <taxon>Eukaryota</taxon>
        <taxon>Metazoa</taxon>
        <taxon>Spiralia</taxon>
        <taxon>Lophotrochozoa</taxon>
        <taxon>Platyhelminthes</taxon>
        <taxon>Cestoda</taxon>
        <taxon>Eucestoda</taxon>
        <taxon>Diphyllobothriidea</taxon>
        <taxon>Diphyllobothriidae</taxon>
        <taxon>Schistocephalus</taxon>
    </lineage>
</organism>
<reference evidence="3" key="1">
    <citation type="submission" date="2016-06" db="UniProtKB">
        <authorList>
            <consortium name="WormBaseParasite"/>
        </authorList>
    </citation>
    <scope>IDENTIFICATION</scope>
</reference>
<gene>
    <name evidence="1" type="ORF">SSLN_LOCUS19360</name>
</gene>
<sequence length="99" mass="11008">MAADGVEAVTSGMDAEVHLIFDPGEDAHIFNVDDIRRQILTGYLATTLLNPSLPNIEWDDSLIISGMQPEPLQLPGNLEIVMNQNKVKLFSKFRTDLIK</sequence>
<keyword evidence="2" id="KW-1185">Reference proteome</keyword>
<dbReference type="EMBL" id="UYSU01047195">
    <property type="protein sequence ID" value="VDM05746.1"/>
    <property type="molecule type" value="Genomic_DNA"/>
</dbReference>
<name>A0A183TSB2_SCHSO</name>
<dbReference type="OrthoDB" id="10556470at2759"/>
<evidence type="ECO:0000313" key="3">
    <source>
        <dbReference type="WBParaSite" id="SSLN_0002008901-mRNA-1"/>
    </source>
</evidence>
<accession>A0A183TSB2</accession>
<dbReference type="WBParaSite" id="SSLN_0002008901-mRNA-1">
    <property type="protein sequence ID" value="SSLN_0002008901-mRNA-1"/>
    <property type="gene ID" value="SSLN_0002008901"/>
</dbReference>